<name>A0A1G5GSU0_9BACT</name>
<sequence length="195" mass="21542">MAKGFSINELLEAIQYAVVEAQEVAETQHTRQIAEYFTDTGEPVTIPLKLPNPHPEAGKLDDKGNEIAPAMVSVDIPKITLVPQNSIVLKCLEVEMEVPIGSLDITEENPDAQEATAPLSKEEWEKKKMSLRLESRKSKRAMVDRMKRRLLVAGGGSFFGGLNKKTAKVRITFEGGEPPEVVARIEQSLAKFVET</sequence>
<organism evidence="1 2">
    <name type="scientific">Desulfoluna spongiiphila</name>
    <dbReference type="NCBI Taxonomy" id="419481"/>
    <lineage>
        <taxon>Bacteria</taxon>
        <taxon>Pseudomonadati</taxon>
        <taxon>Thermodesulfobacteriota</taxon>
        <taxon>Desulfobacteria</taxon>
        <taxon>Desulfobacterales</taxon>
        <taxon>Desulfolunaceae</taxon>
        <taxon>Desulfoluna</taxon>
    </lineage>
</organism>
<protein>
    <submittedName>
        <fullName evidence="1">Uncharacterized protein</fullName>
    </submittedName>
</protein>
<dbReference type="OrthoDB" id="6004583at2"/>
<evidence type="ECO:0000313" key="2">
    <source>
        <dbReference type="Proteomes" id="UP000198870"/>
    </source>
</evidence>
<keyword evidence="2" id="KW-1185">Reference proteome</keyword>
<gene>
    <name evidence="1" type="ORF">SAMN05216233_111104</name>
</gene>
<evidence type="ECO:0000313" key="1">
    <source>
        <dbReference type="EMBL" id="SCY54447.1"/>
    </source>
</evidence>
<dbReference type="RefSeq" id="WP_092211661.1">
    <property type="nucleotide sequence ID" value="NZ_FMUX01000011.1"/>
</dbReference>
<accession>A0A1G5GSU0</accession>
<dbReference type="EMBL" id="FMUX01000011">
    <property type="protein sequence ID" value="SCY54447.1"/>
    <property type="molecule type" value="Genomic_DNA"/>
</dbReference>
<dbReference type="Proteomes" id="UP000198870">
    <property type="component" value="Unassembled WGS sequence"/>
</dbReference>
<proteinExistence type="predicted"/>
<dbReference type="STRING" id="419481.SAMN05216233_111104"/>
<dbReference type="Pfam" id="PF11655">
    <property type="entry name" value="DUF2589"/>
    <property type="match status" value="1"/>
</dbReference>
<dbReference type="AlphaFoldDB" id="A0A1G5GSU0"/>
<reference evidence="1 2" key="1">
    <citation type="submission" date="2016-10" db="EMBL/GenBank/DDBJ databases">
        <authorList>
            <person name="de Groot N.N."/>
        </authorList>
    </citation>
    <scope>NUCLEOTIDE SEQUENCE [LARGE SCALE GENOMIC DNA]</scope>
    <source>
        <strain evidence="1 2">AA1</strain>
    </source>
</reference>
<dbReference type="InterPro" id="IPR024510">
    <property type="entry name" value="DUF2589"/>
</dbReference>